<evidence type="ECO:0000256" key="4">
    <source>
        <dbReference type="ARBA" id="ARBA00023157"/>
    </source>
</evidence>
<keyword evidence="9" id="KW-1185">Reference proteome</keyword>
<name>A0A0D9UWB9_9ORYZ</name>
<evidence type="ECO:0000256" key="1">
    <source>
        <dbReference type="ARBA" id="ARBA00008506"/>
    </source>
</evidence>
<dbReference type="Gramene" id="LPERR01G01700.1">
    <property type="protein sequence ID" value="LPERR01G01700.1"/>
    <property type="gene ID" value="LPERR01G01700"/>
</dbReference>
<feature type="chain" id="PRO_5002346945" description="Bowman-Birk serine protease inhibitors family domain-containing protein" evidence="6">
    <location>
        <begin position="26"/>
        <end position="189"/>
    </location>
</feature>
<dbReference type="CDD" id="cd00023">
    <property type="entry name" value="BBI"/>
    <property type="match status" value="2"/>
</dbReference>
<evidence type="ECO:0000256" key="2">
    <source>
        <dbReference type="ARBA" id="ARBA00022690"/>
    </source>
</evidence>
<evidence type="ECO:0000256" key="5">
    <source>
        <dbReference type="RuleBase" id="RU003856"/>
    </source>
</evidence>
<evidence type="ECO:0000313" key="8">
    <source>
        <dbReference type="EnsemblPlants" id="LPERR01G01700.1"/>
    </source>
</evidence>
<dbReference type="PANTHER" id="PTHR33479">
    <property type="entry name" value="BOWMAN-BIRK TYPE BRAN TRYPSIN INHIBITOR"/>
    <property type="match status" value="1"/>
</dbReference>
<proteinExistence type="inferred from homology"/>
<dbReference type="Gene3D" id="2.10.69.10">
    <property type="entry name" value="Cysteine Protease (Bromelain) Inhibitor, subunit H"/>
    <property type="match status" value="2"/>
</dbReference>
<feature type="domain" description="Bowman-Birk serine protease inhibitors family" evidence="7">
    <location>
        <begin position="51"/>
        <end position="107"/>
    </location>
</feature>
<feature type="domain" description="Bowman-Birk serine protease inhibitors family" evidence="7">
    <location>
        <begin position="134"/>
        <end position="188"/>
    </location>
</feature>
<evidence type="ECO:0000256" key="6">
    <source>
        <dbReference type="SAM" id="SignalP"/>
    </source>
</evidence>
<dbReference type="Pfam" id="PF00228">
    <property type="entry name" value="Bowman-Birk_leg"/>
    <property type="match status" value="1"/>
</dbReference>
<feature type="signal peptide" evidence="6">
    <location>
        <begin position="1"/>
        <end position="25"/>
    </location>
</feature>
<dbReference type="SUPFAM" id="SSF57247">
    <property type="entry name" value="Bowman-Birk inhibitor, BBI"/>
    <property type="match status" value="2"/>
</dbReference>
<dbReference type="InterPro" id="IPR035995">
    <property type="entry name" value="Bowman-Birk_prot_inh"/>
</dbReference>
<accession>A0A0D9UWB9</accession>
<keyword evidence="6" id="KW-0732">Signal</keyword>
<protein>
    <recommendedName>
        <fullName evidence="7">Bowman-Birk serine protease inhibitors family domain-containing protein</fullName>
    </recommendedName>
</protein>
<dbReference type="AlphaFoldDB" id="A0A0D9UWB9"/>
<dbReference type="PANTHER" id="PTHR33479:SF22">
    <property type="entry name" value="BOWMAN-BIRK TYPE BRAN TRYPSIN INHIBITOR"/>
    <property type="match status" value="1"/>
</dbReference>
<comment type="similarity">
    <text evidence="1 5">Belongs to the Bowman-Birk serine protease inhibitor family.</text>
</comment>
<keyword evidence="3 5" id="KW-0722">Serine protease inhibitor</keyword>
<evidence type="ECO:0000256" key="3">
    <source>
        <dbReference type="ARBA" id="ARBA00022900"/>
    </source>
</evidence>
<reference evidence="8 9" key="1">
    <citation type="submission" date="2012-08" db="EMBL/GenBank/DDBJ databases">
        <title>Oryza genome evolution.</title>
        <authorList>
            <person name="Wing R.A."/>
        </authorList>
    </citation>
    <scope>NUCLEOTIDE SEQUENCE</scope>
</reference>
<reference evidence="9" key="2">
    <citation type="submission" date="2013-12" db="EMBL/GenBank/DDBJ databases">
        <authorList>
            <person name="Yu Y."/>
            <person name="Lee S."/>
            <person name="de Baynast K."/>
            <person name="Wissotski M."/>
            <person name="Liu L."/>
            <person name="Talag J."/>
            <person name="Goicoechea J."/>
            <person name="Angelova A."/>
            <person name="Jetty R."/>
            <person name="Kudrna D."/>
            <person name="Golser W."/>
            <person name="Rivera L."/>
            <person name="Zhang J."/>
            <person name="Wing R."/>
        </authorList>
    </citation>
    <scope>NUCLEOTIDE SEQUENCE</scope>
</reference>
<keyword evidence="2 5" id="KW-0646">Protease inhibitor</keyword>
<sequence>MKTSNILQITLSLAVAGLLLAGIAADVADSNNIRLPSAGAGNDWPSPPWDCCDNLKQSPIRIFPPKYQCLDEVSHCAAACKDCKKVPSSGRFVCRDMYWGLSPGSKCTTHADSDDGLSVADDGSSVAATRPWNCCDLTKCTRSWPPTCSCLDKVSSCSAQCQTCEQVESRPPRFRCLDRYHGFPGPKCQ</sequence>
<keyword evidence="4" id="KW-1015">Disulfide bond</keyword>
<dbReference type="EnsemblPlants" id="LPERR01G01700.1">
    <property type="protein sequence ID" value="LPERR01G01700.1"/>
    <property type="gene ID" value="LPERR01G01700"/>
</dbReference>
<dbReference type="eggNOG" id="ENOG502R3JY">
    <property type="taxonomic scope" value="Eukaryota"/>
</dbReference>
<reference evidence="8" key="3">
    <citation type="submission" date="2015-04" db="UniProtKB">
        <authorList>
            <consortium name="EnsemblPlants"/>
        </authorList>
    </citation>
    <scope>IDENTIFICATION</scope>
</reference>
<organism evidence="8 9">
    <name type="scientific">Leersia perrieri</name>
    <dbReference type="NCBI Taxonomy" id="77586"/>
    <lineage>
        <taxon>Eukaryota</taxon>
        <taxon>Viridiplantae</taxon>
        <taxon>Streptophyta</taxon>
        <taxon>Embryophyta</taxon>
        <taxon>Tracheophyta</taxon>
        <taxon>Spermatophyta</taxon>
        <taxon>Magnoliopsida</taxon>
        <taxon>Liliopsida</taxon>
        <taxon>Poales</taxon>
        <taxon>Poaceae</taxon>
        <taxon>BOP clade</taxon>
        <taxon>Oryzoideae</taxon>
        <taxon>Oryzeae</taxon>
        <taxon>Oryzinae</taxon>
        <taxon>Leersia</taxon>
    </lineage>
</organism>
<dbReference type="InterPro" id="IPR000877">
    <property type="entry name" value="Prot_inh_BBI"/>
</dbReference>
<dbReference type="GO" id="GO:0004867">
    <property type="term" value="F:serine-type endopeptidase inhibitor activity"/>
    <property type="evidence" value="ECO:0007669"/>
    <property type="project" value="UniProtKB-KW"/>
</dbReference>
<dbReference type="Proteomes" id="UP000032180">
    <property type="component" value="Chromosome 1"/>
</dbReference>
<evidence type="ECO:0000259" key="7">
    <source>
        <dbReference type="SMART" id="SM00269"/>
    </source>
</evidence>
<dbReference type="GO" id="GO:0005576">
    <property type="term" value="C:extracellular region"/>
    <property type="evidence" value="ECO:0007669"/>
    <property type="project" value="InterPro"/>
</dbReference>
<dbReference type="HOGENOM" id="CLU_059102_2_0_1"/>
<evidence type="ECO:0000313" key="9">
    <source>
        <dbReference type="Proteomes" id="UP000032180"/>
    </source>
</evidence>
<dbReference type="SMART" id="SM00269">
    <property type="entry name" value="BowB"/>
    <property type="match status" value="2"/>
</dbReference>